<evidence type="ECO:0000313" key="10">
    <source>
        <dbReference type="EMBL" id="MDI9232388.1"/>
    </source>
</evidence>
<dbReference type="CDD" id="cd06582">
    <property type="entry name" value="TM_PBP1_LivH_like"/>
    <property type="match status" value="1"/>
</dbReference>
<feature type="transmembrane region" description="Helical" evidence="9">
    <location>
        <begin position="57"/>
        <end position="81"/>
    </location>
</feature>
<feature type="transmembrane region" description="Helical" evidence="9">
    <location>
        <begin position="6"/>
        <end position="24"/>
    </location>
</feature>
<feature type="transmembrane region" description="Helical" evidence="9">
    <location>
        <begin position="225"/>
        <end position="252"/>
    </location>
</feature>
<accession>A0ABT6X2P5</accession>
<dbReference type="PANTHER" id="PTHR11795">
    <property type="entry name" value="BRANCHED-CHAIN AMINO ACID TRANSPORT SYSTEM PERMEASE PROTEIN LIVH"/>
    <property type="match status" value="1"/>
</dbReference>
<protein>
    <submittedName>
        <fullName evidence="10">Branched-chain amino acid ABC transporter permease</fullName>
    </submittedName>
</protein>
<keyword evidence="3" id="KW-1003">Cell membrane</keyword>
<evidence type="ECO:0000256" key="7">
    <source>
        <dbReference type="ARBA" id="ARBA00023136"/>
    </source>
</evidence>
<comment type="subcellular location">
    <subcellularLocation>
        <location evidence="1">Cell membrane</location>
        <topology evidence="1">Multi-pass membrane protein</topology>
    </subcellularLocation>
</comment>
<evidence type="ECO:0000256" key="5">
    <source>
        <dbReference type="ARBA" id="ARBA00022970"/>
    </source>
</evidence>
<keyword evidence="6 9" id="KW-1133">Transmembrane helix</keyword>
<dbReference type="Proteomes" id="UP001431902">
    <property type="component" value="Unassembled WGS sequence"/>
</dbReference>
<evidence type="ECO:0000256" key="1">
    <source>
        <dbReference type="ARBA" id="ARBA00004651"/>
    </source>
</evidence>
<evidence type="ECO:0000256" key="8">
    <source>
        <dbReference type="ARBA" id="ARBA00037998"/>
    </source>
</evidence>
<evidence type="ECO:0000256" key="2">
    <source>
        <dbReference type="ARBA" id="ARBA00022448"/>
    </source>
</evidence>
<dbReference type="PANTHER" id="PTHR11795:SF442">
    <property type="entry name" value="ABC TRANSPORTER ATP-BINDING PROTEIN"/>
    <property type="match status" value="1"/>
</dbReference>
<gene>
    <name evidence="10" type="ORF">QLQ16_00890</name>
</gene>
<feature type="transmembrane region" description="Helical" evidence="9">
    <location>
        <begin position="143"/>
        <end position="163"/>
    </location>
</feature>
<evidence type="ECO:0000313" key="11">
    <source>
        <dbReference type="Proteomes" id="UP001431902"/>
    </source>
</evidence>
<feature type="transmembrane region" description="Helical" evidence="9">
    <location>
        <begin position="264"/>
        <end position="281"/>
    </location>
</feature>
<comment type="caution">
    <text evidence="10">The sequence shown here is derived from an EMBL/GenBank/DDBJ whole genome shotgun (WGS) entry which is preliminary data.</text>
</comment>
<evidence type="ECO:0000256" key="4">
    <source>
        <dbReference type="ARBA" id="ARBA00022692"/>
    </source>
</evidence>
<keyword evidence="5" id="KW-0029">Amino-acid transport</keyword>
<comment type="similarity">
    <text evidence="8">Belongs to the binding-protein-dependent transport system permease family. LivHM subfamily.</text>
</comment>
<keyword evidence="4 9" id="KW-0812">Transmembrane</keyword>
<dbReference type="RefSeq" id="WP_283222801.1">
    <property type="nucleotide sequence ID" value="NZ_JASGBH010000001.1"/>
</dbReference>
<keyword evidence="7 9" id="KW-0472">Membrane</keyword>
<evidence type="ECO:0000256" key="6">
    <source>
        <dbReference type="ARBA" id="ARBA00022989"/>
    </source>
</evidence>
<dbReference type="Pfam" id="PF02653">
    <property type="entry name" value="BPD_transp_2"/>
    <property type="match status" value="1"/>
</dbReference>
<name>A0ABT6X2P5_9BURK</name>
<dbReference type="InterPro" id="IPR052157">
    <property type="entry name" value="BCAA_transport_permease"/>
</dbReference>
<organism evidence="10 11">
    <name type="scientific">Limnohabitans lacus</name>
    <dbReference type="NCBI Taxonomy" id="3045173"/>
    <lineage>
        <taxon>Bacteria</taxon>
        <taxon>Pseudomonadati</taxon>
        <taxon>Pseudomonadota</taxon>
        <taxon>Betaproteobacteria</taxon>
        <taxon>Burkholderiales</taxon>
        <taxon>Comamonadaceae</taxon>
        <taxon>Limnohabitans</taxon>
    </lineage>
</organism>
<keyword evidence="2" id="KW-0813">Transport</keyword>
<sequence length="291" mass="31403">MLTILFDGVAYGMLLFILAVGLSVTMGLMNFINLAHGAFAMAGGYLTVVLMQRFEVPFLWCLPLAFVTTALLGAVLERTLYRHMYKKPHLDQVLFSIGLAFMSVASVDYLMGSQQQIMQLPDGLRGRTELWAGEVFELGMGHYRLFIIAVCAALTVGLQYVLAKTRFGSRLRASVDDARVAAGLGIRVNLIFAATFAVGSGLAGLGGALGAEVLGLDPTFPLKFMVYFLIVVAVGGTSSITGPLWAALLLGIADVAGKYYMPKLGSFIVYSLMIAILIWRPQGLFVRKGGR</sequence>
<evidence type="ECO:0000256" key="9">
    <source>
        <dbReference type="SAM" id="Phobius"/>
    </source>
</evidence>
<feature type="transmembrane region" description="Helical" evidence="9">
    <location>
        <begin position="184"/>
        <end position="205"/>
    </location>
</feature>
<proteinExistence type="inferred from homology"/>
<keyword evidence="11" id="KW-1185">Reference proteome</keyword>
<dbReference type="EMBL" id="JASGBH010000001">
    <property type="protein sequence ID" value="MDI9232388.1"/>
    <property type="molecule type" value="Genomic_DNA"/>
</dbReference>
<dbReference type="InterPro" id="IPR001851">
    <property type="entry name" value="ABC_transp_permease"/>
</dbReference>
<feature type="transmembrane region" description="Helical" evidence="9">
    <location>
        <begin position="93"/>
        <end position="111"/>
    </location>
</feature>
<reference evidence="10" key="1">
    <citation type="submission" date="2023-05" db="EMBL/GenBank/DDBJ databases">
        <title>Limnohabitans sp. strain HM2-2 Genome sequencing and assembly.</title>
        <authorList>
            <person name="Jung Y."/>
        </authorList>
    </citation>
    <scope>NUCLEOTIDE SEQUENCE</scope>
    <source>
        <strain evidence="10">HM2-2</strain>
    </source>
</reference>
<evidence type="ECO:0000256" key="3">
    <source>
        <dbReference type="ARBA" id="ARBA00022475"/>
    </source>
</evidence>